<evidence type="ECO:0000313" key="2">
    <source>
        <dbReference type="EMBL" id="OOH96883.1"/>
    </source>
</evidence>
<dbReference type="eggNOG" id="COG0664">
    <property type="taxonomic scope" value="Bacteria"/>
</dbReference>
<reference evidence="2 3" key="1">
    <citation type="submission" date="2016-11" db="EMBL/GenBank/DDBJ databases">
        <title>Genome sequence and comparative genomic analysis of clinical strain Elizabethkingia meningoseptica 61421 PRCM.</title>
        <authorList>
            <person name="Wang M."/>
            <person name="Hu S."/>
            <person name="Cao L."/>
            <person name="Jiang T."/>
            <person name="Zhou Y."/>
            <person name="Ming D."/>
        </authorList>
    </citation>
    <scope>NUCLEOTIDE SEQUENCE [LARGE SCALE GENOMIC DNA]</scope>
    <source>
        <strain evidence="2 3">61421 PRCM</strain>
    </source>
</reference>
<dbReference type="OrthoDB" id="758145at2"/>
<dbReference type="InterPro" id="IPR014710">
    <property type="entry name" value="RmlC-like_jellyroll"/>
</dbReference>
<dbReference type="Gene3D" id="2.60.120.10">
    <property type="entry name" value="Jelly Rolls"/>
    <property type="match status" value="1"/>
</dbReference>
<evidence type="ECO:0000259" key="1">
    <source>
        <dbReference type="PROSITE" id="PS50042"/>
    </source>
</evidence>
<gene>
    <name evidence="2" type="ORF">BMF97_06370</name>
</gene>
<dbReference type="Pfam" id="PF00027">
    <property type="entry name" value="cNMP_binding"/>
    <property type="match status" value="1"/>
</dbReference>
<dbReference type="RefSeq" id="WP_069214624.1">
    <property type="nucleotide sequence ID" value="NZ_CP016378.1"/>
</dbReference>
<dbReference type="InterPro" id="IPR000595">
    <property type="entry name" value="cNMP-bd_dom"/>
</dbReference>
<accession>A0A1V3U3C9</accession>
<dbReference type="CDD" id="cd00038">
    <property type="entry name" value="CAP_ED"/>
    <property type="match status" value="1"/>
</dbReference>
<organism evidence="2 3">
    <name type="scientific">Elizabethkingia meningoseptica</name>
    <name type="common">Chryseobacterium meningosepticum</name>
    <dbReference type="NCBI Taxonomy" id="238"/>
    <lineage>
        <taxon>Bacteria</taxon>
        <taxon>Pseudomonadati</taxon>
        <taxon>Bacteroidota</taxon>
        <taxon>Flavobacteriia</taxon>
        <taxon>Flavobacteriales</taxon>
        <taxon>Weeksellaceae</taxon>
        <taxon>Elizabethkingia</taxon>
    </lineage>
</organism>
<keyword evidence="3" id="KW-1185">Reference proteome</keyword>
<name>A0A1V3U3C9_ELIME</name>
<dbReference type="STRING" id="238.BBD35_15740"/>
<sequence length="188" mass="21958">MITEFFKQFGIFTTEEITELVPLFKARNLNKGDFFVREHEKHSEVAFVQSGIFRSFYTTAAGNDMTYCFRFPNEFVAAYSSFITGDESTESIQAISPAAILVIEKSTINRLELENPKWSVFLKIMAEQQFLELEKRVFQLQRETSSQRYSNLLNNQPELVREIPLQYLASYLGITQRHLSRIRQQISF</sequence>
<evidence type="ECO:0000313" key="3">
    <source>
        <dbReference type="Proteomes" id="UP000188947"/>
    </source>
</evidence>
<dbReference type="InterPro" id="IPR018490">
    <property type="entry name" value="cNMP-bd_dom_sf"/>
</dbReference>
<comment type="caution">
    <text evidence="2">The sequence shown here is derived from an EMBL/GenBank/DDBJ whole genome shotgun (WGS) entry which is preliminary data.</text>
</comment>
<dbReference type="PROSITE" id="PS50042">
    <property type="entry name" value="CNMP_BINDING_3"/>
    <property type="match status" value="1"/>
</dbReference>
<dbReference type="Proteomes" id="UP000188947">
    <property type="component" value="Unassembled WGS sequence"/>
</dbReference>
<proteinExistence type="predicted"/>
<feature type="domain" description="Cyclic nucleotide-binding" evidence="1">
    <location>
        <begin position="8"/>
        <end position="111"/>
    </location>
</feature>
<protein>
    <submittedName>
        <fullName evidence="2">cAMP-binding protein</fullName>
    </submittedName>
</protein>
<dbReference type="AlphaFoldDB" id="A0A1V3U3C9"/>
<dbReference type="EMBL" id="MPOG01000007">
    <property type="protein sequence ID" value="OOH96883.1"/>
    <property type="molecule type" value="Genomic_DNA"/>
</dbReference>
<dbReference type="SUPFAM" id="SSF51206">
    <property type="entry name" value="cAMP-binding domain-like"/>
    <property type="match status" value="1"/>
</dbReference>